<dbReference type="PANTHER" id="PTHR46546">
    <property type="entry name" value="SHEWANELLA-LIKE PROTEIN PHOSPHATASE 1"/>
    <property type="match status" value="1"/>
</dbReference>
<dbReference type="InterPro" id="IPR029052">
    <property type="entry name" value="Metallo-depent_PP-like"/>
</dbReference>
<proteinExistence type="predicted"/>
<dbReference type="AlphaFoldDB" id="A0AAJ5WRZ4"/>
<evidence type="ECO:0000259" key="1">
    <source>
        <dbReference type="Pfam" id="PF00149"/>
    </source>
</evidence>
<gene>
    <name evidence="2" type="ORF">P0Y53_23500</name>
</gene>
<evidence type="ECO:0000313" key="3">
    <source>
        <dbReference type="Proteomes" id="UP001220610"/>
    </source>
</evidence>
<dbReference type="Proteomes" id="UP001220610">
    <property type="component" value="Chromosome"/>
</dbReference>
<dbReference type="Gene3D" id="3.60.21.10">
    <property type="match status" value="1"/>
</dbReference>
<dbReference type="Pfam" id="PF00149">
    <property type="entry name" value="Metallophos"/>
    <property type="match status" value="1"/>
</dbReference>
<accession>A0AAJ5WRZ4</accession>
<dbReference type="InterPro" id="IPR004843">
    <property type="entry name" value="Calcineurin-like_PHP"/>
</dbReference>
<protein>
    <submittedName>
        <fullName evidence="2">Metallophosphoesterase</fullName>
    </submittedName>
</protein>
<sequence>MKPRYKIALQIPYKEDQKRSFSFRLHSQLTNEPTEYKSSKKIFVVSDIEGNFTPFCKLLVSAKVIDRKLNWTFGEGHLVIVGDCFDRGEEVMECLWLIYALEEKAKFHGGYVHFILGNHEIMNLNGDWRYVHPKYAEDYFSERYPLAALYDGSNELLRWLCTKNIIEKIGPILFVHGGISPELLQFNLSISDINSYARQWYCRTDETYQNILAYILFSADHSPVWYRGYYTEELAPQLIQATLDHFGVTTIVTGHTLIEKVTRFYDGKLFNVDTDHANGKSEGLLIINNKRFYRVERNGKTEKLI</sequence>
<organism evidence="2 3">
    <name type="scientific">Candidatus Pseudobacter hemicellulosilyticus</name>
    <dbReference type="NCBI Taxonomy" id="3121375"/>
    <lineage>
        <taxon>Bacteria</taxon>
        <taxon>Pseudomonadati</taxon>
        <taxon>Bacteroidota</taxon>
        <taxon>Chitinophagia</taxon>
        <taxon>Chitinophagales</taxon>
        <taxon>Chitinophagaceae</taxon>
        <taxon>Pseudobacter</taxon>
    </lineage>
</organism>
<dbReference type="PANTHER" id="PTHR46546:SF4">
    <property type="entry name" value="SHEWANELLA-LIKE PROTEIN PHOSPHATASE 1"/>
    <property type="match status" value="1"/>
</dbReference>
<feature type="domain" description="Calcineurin-like phosphoesterase" evidence="1">
    <location>
        <begin position="41"/>
        <end position="257"/>
    </location>
</feature>
<reference evidence="2" key="1">
    <citation type="submission" date="2023-03" db="EMBL/GenBank/DDBJ databases">
        <title>Andean soil-derived lignocellulolytic bacterial consortium as a source of novel taxa and putative plastic-active enzymes.</title>
        <authorList>
            <person name="Diaz-Garcia L."/>
            <person name="Chuvochina M."/>
            <person name="Feuerriegel G."/>
            <person name="Bunk B."/>
            <person name="Sproer C."/>
            <person name="Streit W.R."/>
            <person name="Rodriguez L.M."/>
            <person name="Overmann J."/>
            <person name="Jimenez D.J."/>
        </authorList>
    </citation>
    <scope>NUCLEOTIDE SEQUENCE</scope>
    <source>
        <strain evidence="2">MAG 7</strain>
    </source>
</reference>
<evidence type="ECO:0000313" key="2">
    <source>
        <dbReference type="EMBL" id="WEK35468.1"/>
    </source>
</evidence>
<dbReference type="SUPFAM" id="SSF56300">
    <property type="entry name" value="Metallo-dependent phosphatases"/>
    <property type="match status" value="1"/>
</dbReference>
<dbReference type="GO" id="GO:0016787">
    <property type="term" value="F:hydrolase activity"/>
    <property type="evidence" value="ECO:0007669"/>
    <property type="project" value="InterPro"/>
</dbReference>
<dbReference type="EMBL" id="CP119311">
    <property type="protein sequence ID" value="WEK35468.1"/>
    <property type="molecule type" value="Genomic_DNA"/>
</dbReference>
<name>A0AAJ5WRZ4_9BACT</name>